<accession>A0A4Z2F1E2</accession>
<name>A0A4Z2F1E2_9TELE</name>
<reference evidence="1 2" key="1">
    <citation type="submission" date="2019-03" db="EMBL/GenBank/DDBJ databases">
        <title>First draft genome of Liparis tanakae, snailfish: a comprehensive survey of snailfish specific genes.</title>
        <authorList>
            <person name="Kim W."/>
            <person name="Song I."/>
            <person name="Jeong J.-H."/>
            <person name="Kim D."/>
            <person name="Kim S."/>
            <person name="Ryu S."/>
            <person name="Song J.Y."/>
            <person name="Lee S.K."/>
        </authorList>
    </citation>
    <scope>NUCLEOTIDE SEQUENCE [LARGE SCALE GENOMIC DNA]</scope>
    <source>
        <tissue evidence="1">Muscle</tissue>
    </source>
</reference>
<gene>
    <name evidence="1" type="ORF">EYF80_054875</name>
</gene>
<proteinExistence type="predicted"/>
<evidence type="ECO:0000313" key="2">
    <source>
        <dbReference type="Proteomes" id="UP000314294"/>
    </source>
</evidence>
<protein>
    <submittedName>
        <fullName evidence="1">Uncharacterized protein</fullName>
    </submittedName>
</protein>
<dbReference type="AlphaFoldDB" id="A0A4Z2F1E2"/>
<comment type="caution">
    <text evidence="1">The sequence shown here is derived from an EMBL/GenBank/DDBJ whole genome shotgun (WGS) entry which is preliminary data.</text>
</comment>
<dbReference type="EMBL" id="SRLO01001858">
    <property type="protein sequence ID" value="TNN34959.1"/>
    <property type="molecule type" value="Genomic_DNA"/>
</dbReference>
<organism evidence="1 2">
    <name type="scientific">Liparis tanakae</name>
    <name type="common">Tanaka's snailfish</name>
    <dbReference type="NCBI Taxonomy" id="230148"/>
    <lineage>
        <taxon>Eukaryota</taxon>
        <taxon>Metazoa</taxon>
        <taxon>Chordata</taxon>
        <taxon>Craniata</taxon>
        <taxon>Vertebrata</taxon>
        <taxon>Euteleostomi</taxon>
        <taxon>Actinopterygii</taxon>
        <taxon>Neopterygii</taxon>
        <taxon>Teleostei</taxon>
        <taxon>Neoteleostei</taxon>
        <taxon>Acanthomorphata</taxon>
        <taxon>Eupercaria</taxon>
        <taxon>Perciformes</taxon>
        <taxon>Cottioidei</taxon>
        <taxon>Cottales</taxon>
        <taxon>Liparidae</taxon>
        <taxon>Liparis</taxon>
    </lineage>
</organism>
<evidence type="ECO:0000313" key="1">
    <source>
        <dbReference type="EMBL" id="TNN34959.1"/>
    </source>
</evidence>
<keyword evidence="2" id="KW-1185">Reference proteome</keyword>
<dbReference type="Proteomes" id="UP000314294">
    <property type="component" value="Unassembled WGS sequence"/>
</dbReference>
<sequence>MDALFSTASDIDINSSLFPLLDFRGTQKSRDRNPPTILNEAIQRHGGSQHPPEPPMSVAAYLCTTGVKKTPSPLRKHWNPQRA</sequence>